<evidence type="ECO:0000313" key="2">
    <source>
        <dbReference type="Proteomes" id="UP001465755"/>
    </source>
</evidence>
<keyword evidence="2" id="KW-1185">Reference proteome</keyword>
<gene>
    <name evidence="1" type="ORF">WJX73_004864</name>
</gene>
<organism evidence="1 2">
    <name type="scientific">Symbiochloris irregularis</name>
    <dbReference type="NCBI Taxonomy" id="706552"/>
    <lineage>
        <taxon>Eukaryota</taxon>
        <taxon>Viridiplantae</taxon>
        <taxon>Chlorophyta</taxon>
        <taxon>core chlorophytes</taxon>
        <taxon>Trebouxiophyceae</taxon>
        <taxon>Trebouxiales</taxon>
        <taxon>Trebouxiaceae</taxon>
        <taxon>Symbiochloris</taxon>
    </lineage>
</organism>
<dbReference type="Proteomes" id="UP001465755">
    <property type="component" value="Unassembled WGS sequence"/>
</dbReference>
<dbReference type="PANTHER" id="PTHR46368">
    <property type="match status" value="1"/>
</dbReference>
<name>A0AAW1PV96_9CHLO</name>
<evidence type="ECO:0000313" key="1">
    <source>
        <dbReference type="EMBL" id="KAK9813715.1"/>
    </source>
</evidence>
<reference evidence="1 2" key="1">
    <citation type="journal article" date="2024" name="Nat. Commun.">
        <title>Phylogenomics reveals the evolutionary origins of lichenization in chlorophyte algae.</title>
        <authorList>
            <person name="Puginier C."/>
            <person name="Libourel C."/>
            <person name="Otte J."/>
            <person name="Skaloud P."/>
            <person name="Haon M."/>
            <person name="Grisel S."/>
            <person name="Petersen M."/>
            <person name="Berrin J.G."/>
            <person name="Delaux P.M."/>
            <person name="Dal Grande F."/>
            <person name="Keller J."/>
        </authorList>
    </citation>
    <scope>NUCLEOTIDE SEQUENCE [LARGE SCALE GENOMIC DNA]</scope>
    <source>
        <strain evidence="1 2">SAG 2036</strain>
    </source>
</reference>
<comment type="caution">
    <text evidence="1">The sequence shown here is derived from an EMBL/GenBank/DDBJ whole genome shotgun (WGS) entry which is preliminary data.</text>
</comment>
<accession>A0AAW1PV96</accession>
<protein>
    <submittedName>
        <fullName evidence="1">Uncharacterized protein</fullName>
    </submittedName>
</protein>
<dbReference type="PANTHER" id="PTHR46368:SF4">
    <property type="entry name" value="OS10G0403700 PROTEIN"/>
    <property type="match status" value="1"/>
</dbReference>
<proteinExistence type="predicted"/>
<dbReference type="EMBL" id="JALJOQ010000003">
    <property type="protein sequence ID" value="KAK9813715.1"/>
    <property type="molecule type" value="Genomic_DNA"/>
</dbReference>
<dbReference type="AlphaFoldDB" id="A0AAW1PV96"/>
<dbReference type="SUPFAM" id="SSF55347">
    <property type="entry name" value="Glyceraldehyde-3-phosphate dehydrogenase-like, C-terminal domain"/>
    <property type="match status" value="1"/>
</dbReference>
<sequence>MPVAIALTYKDTFINNKKLFGEPKSVTTCFHVAADEDFKKTDVQAGKDLDALGCLGDIGWYCLTVTLFTFSYHPPSQVQTQIGISDQASGDLYAVTQTTVRATGCDPETLIRIEPIWVERKMSTRAQQAQRSRVP</sequence>
<dbReference type="Gene3D" id="3.30.360.10">
    <property type="entry name" value="Dihydrodipicolinate Reductase, domain 2"/>
    <property type="match status" value="1"/>
</dbReference>